<evidence type="ECO:0000313" key="1">
    <source>
        <dbReference type="EMBL" id="MPC98364.1"/>
    </source>
</evidence>
<organism evidence="1 2">
    <name type="scientific">Portunus trituberculatus</name>
    <name type="common">Swimming crab</name>
    <name type="synonym">Neptunus trituberculatus</name>
    <dbReference type="NCBI Taxonomy" id="210409"/>
    <lineage>
        <taxon>Eukaryota</taxon>
        <taxon>Metazoa</taxon>
        <taxon>Ecdysozoa</taxon>
        <taxon>Arthropoda</taxon>
        <taxon>Crustacea</taxon>
        <taxon>Multicrustacea</taxon>
        <taxon>Malacostraca</taxon>
        <taxon>Eumalacostraca</taxon>
        <taxon>Eucarida</taxon>
        <taxon>Decapoda</taxon>
        <taxon>Pleocyemata</taxon>
        <taxon>Brachyura</taxon>
        <taxon>Eubrachyura</taxon>
        <taxon>Portunoidea</taxon>
        <taxon>Portunidae</taxon>
        <taxon>Portuninae</taxon>
        <taxon>Portunus</taxon>
    </lineage>
</organism>
<evidence type="ECO:0000313" key="2">
    <source>
        <dbReference type="Proteomes" id="UP000324222"/>
    </source>
</evidence>
<sequence length="44" mass="5099">MISRETRRGKARRGEAMEINEKVIFGVLTEVRSEDFSRPTLAFN</sequence>
<reference evidence="1 2" key="1">
    <citation type="submission" date="2019-05" db="EMBL/GenBank/DDBJ databases">
        <title>Another draft genome of Portunus trituberculatus and its Hox gene families provides insights of decapod evolution.</title>
        <authorList>
            <person name="Jeong J.-H."/>
            <person name="Song I."/>
            <person name="Kim S."/>
            <person name="Choi T."/>
            <person name="Kim D."/>
            <person name="Ryu S."/>
            <person name="Kim W."/>
        </authorList>
    </citation>
    <scope>NUCLEOTIDE SEQUENCE [LARGE SCALE GENOMIC DNA]</scope>
    <source>
        <tissue evidence="1">Muscle</tissue>
    </source>
</reference>
<proteinExistence type="predicted"/>
<protein>
    <submittedName>
        <fullName evidence="1">Uncharacterized protein</fullName>
    </submittedName>
</protein>
<dbReference type="Proteomes" id="UP000324222">
    <property type="component" value="Unassembled WGS sequence"/>
</dbReference>
<gene>
    <name evidence="1" type="ORF">E2C01_093732</name>
</gene>
<dbReference type="AlphaFoldDB" id="A0A5B7K166"/>
<accession>A0A5B7K166</accession>
<dbReference type="EMBL" id="VSRR010113777">
    <property type="protein sequence ID" value="MPC98364.1"/>
    <property type="molecule type" value="Genomic_DNA"/>
</dbReference>
<keyword evidence="2" id="KW-1185">Reference proteome</keyword>
<name>A0A5B7K166_PORTR</name>
<comment type="caution">
    <text evidence="1">The sequence shown here is derived from an EMBL/GenBank/DDBJ whole genome shotgun (WGS) entry which is preliminary data.</text>
</comment>